<dbReference type="PANTHER" id="PTHR30231:SF4">
    <property type="entry name" value="PROTEIN NEN2"/>
    <property type="match status" value="1"/>
</dbReference>
<keyword evidence="1" id="KW-0540">Nuclease</keyword>
<dbReference type="Pfam" id="PF00929">
    <property type="entry name" value="RNase_T"/>
    <property type="match status" value="1"/>
</dbReference>
<dbReference type="PANTHER" id="PTHR30231">
    <property type="entry name" value="DNA POLYMERASE III SUBUNIT EPSILON"/>
    <property type="match status" value="1"/>
</dbReference>
<reference evidence="5" key="1">
    <citation type="submission" date="2018-04" db="EMBL/GenBank/DDBJ databases">
        <title>Draft genome sequence of the Candidatus Spirobacillus cienkowskii, a pathogen of freshwater Daphnia species, reconstructed from hemolymph metagenomic reads.</title>
        <authorList>
            <person name="Bresciani L."/>
            <person name="Lemos L.N."/>
            <person name="Wale N."/>
            <person name="Lin J.Y."/>
            <person name="Fernandes G.R."/>
            <person name="Duffy M.A."/>
            <person name="Rodrigues J.M."/>
        </authorList>
    </citation>
    <scope>NUCLEOTIDE SEQUENCE [LARGE SCALE GENOMIC DNA]</scope>
    <source>
        <strain evidence="5">Binning01</strain>
    </source>
</reference>
<dbReference type="AlphaFoldDB" id="A0A369L031"/>
<sequence>MRYIMKALIIDTETTGLDYKKDSIIEIAAVLADLDNQMILAQRASLIYAVTNQESEKITGITQDMLDYVKNSQDDPFNQIKIMSEHADCIIAHNAEFDKNFVEFLGYKFKNKKLESLEWVCSCYDIIYDRELENKKLSTIANAYSVNNSEAHRALTDVQMLLNILYKLSNINEQLTSILLDKKKPEYKIISLAPFDKKNEVKKAGFRWDGIKKHWFKKIRAKDDDEFINLVLGFNFKVKVLE</sequence>
<name>A0A369L031_9BACT</name>
<evidence type="ECO:0000259" key="4">
    <source>
        <dbReference type="SMART" id="SM00479"/>
    </source>
</evidence>
<dbReference type="GO" id="GO:0008408">
    <property type="term" value="F:3'-5' exonuclease activity"/>
    <property type="evidence" value="ECO:0007669"/>
    <property type="project" value="TreeGrafter"/>
</dbReference>
<evidence type="ECO:0000256" key="1">
    <source>
        <dbReference type="ARBA" id="ARBA00022722"/>
    </source>
</evidence>
<dbReference type="Gene3D" id="3.30.420.10">
    <property type="entry name" value="Ribonuclease H-like superfamily/Ribonuclease H"/>
    <property type="match status" value="1"/>
</dbReference>
<evidence type="ECO:0000313" key="5">
    <source>
        <dbReference type="EMBL" id="RDB37353.1"/>
    </source>
</evidence>
<dbReference type="InterPro" id="IPR012337">
    <property type="entry name" value="RNaseH-like_sf"/>
</dbReference>
<dbReference type="Proteomes" id="UP000253934">
    <property type="component" value="Unassembled WGS sequence"/>
</dbReference>
<evidence type="ECO:0000256" key="3">
    <source>
        <dbReference type="ARBA" id="ARBA00022839"/>
    </source>
</evidence>
<dbReference type="SMART" id="SM00479">
    <property type="entry name" value="EXOIII"/>
    <property type="match status" value="1"/>
</dbReference>
<dbReference type="InterPro" id="IPR036397">
    <property type="entry name" value="RNaseH_sf"/>
</dbReference>
<organism evidence="5 6">
    <name type="scientific">Spirobacillus cienkowskii</name>
    <dbReference type="NCBI Taxonomy" id="495820"/>
    <lineage>
        <taxon>Bacteria</taxon>
        <taxon>Pseudomonadati</taxon>
        <taxon>Bdellovibrionota</taxon>
        <taxon>Oligoflexia</taxon>
        <taxon>Silvanigrellales</taxon>
        <taxon>Spirobacillus</taxon>
    </lineage>
</organism>
<accession>A0A369L031</accession>
<dbReference type="SUPFAM" id="SSF53098">
    <property type="entry name" value="Ribonuclease H-like"/>
    <property type="match status" value="1"/>
</dbReference>
<keyword evidence="6" id="KW-1185">Reference proteome</keyword>
<dbReference type="GO" id="GO:0003676">
    <property type="term" value="F:nucleic acid binding"/>
    <property type="evidence" value="ECO:0007669"/>
    <property type="project" value="InterPro"/>
</dbReference>
<dbReference type="GO" id="GO:0006259">
    <property type="term" value="P:DNA metabolic process"/>
    <property type="evidence" value="ECO:0007669"/>
    <property type="project" value="UniProtKB-ARBA"/>
</dbReference>
<proteinExistence type="predicted"/>
<protein>
    <recommendedName>
        <fullName evidence="4">Exonuclease domain-containing protein</fullName>
    </recommendedName>
</protein>
<keyword evidence="2" id="KW-0378">Hydrolase</keyword>
<evidence type="ECO:0000313" key="6">
    <source>
        <dbReference type="Proteomes" id="UP000253934"/>
    </source>
</evidence>
<evidence type="ECO:0000256" key="2">
    <source>
        <dbReference type="ARBA" id="ARBA00022801"/>
    </source>
</evidence>
<feature type="domain" description="Exonuclease" evidence="4">
    <location>
        <begin position="6"/>
        <end position="174"/>
    </location>
</feature>
<keyword evidence="3" id="KW-0269">Exonuclease</keyword>
<comment type="caution">
    <text evidence="5">The sequence shown here is derived from an EMBL/GenBank/DDBJ whole genome shotgun (WGS) entry which is preliminary data.</text>
</comment>
<dbReference type="CDD" id="cd06127">
    <property type="entry name" value="DEDDh"/>
    <property type="match status" value="1"/>
</dbReference>
<gene>
    <name evidence="5" type="ORF">DCC88_00060</name>
</gene>
<dbReference type="EMBL" id="QOVW01000001">
    <property type="protein sequence ID" value="RDB37353.1"/>
    <property type="molecule type" value="Genomic_DNA"/>
</dbReference>
<dbReference type="InterPro" id="IPR013520">
    <property type="entry name" value="Ribonucl_H"/>
</dbReference>